<organism evidence="1 2">
    <name type="scientific">Dreissena polymorpha</name>
    <name type="common">Zebra mussel</name>
    <name type="synonym">Mytilus polymorpha</name>
    <dbReference type="NCBI Taxonomy" id="45954"/>
    <lineage>
        <taxon>Eukaryota</taxon>
        <taxon>Metazoa</taxon>
        <taxon>Spiralia</taxon>
        <taxon>Lophotrochozoa</taxon>
        <taxon>Mollusca</taxon>
        <taxon>Bivalvia</taxon>
        <taxon>Autobranchia</taxon>
        <taxon>Heteroconchia</taxon>
        <taxon>Euheterodonta</taxon>
        <taxon>Imparidentia</taxon>
        <taxon>Neoheterodontei</taxon>
        <taxon>Myida</taxon>
        <taxon>Dreissenoidea</taxon>
        <taxon>Dreissenidae</taxon>
        <taxon>Dreissena</taxon>
    </lineage>
</organism>
<dbReference type="EMBL" id="JAIWYP010000002">
    <property type="protein sequence ID" value="KAH3875951.1"/>
    <property type="molecule type" value="Genomic_DNA"/>
</dbReference>
<reference evidence="1" key="1">
    <citation type="journal article" date="2019" name="bioRxiv">
        <title>The Genome of the Zebra Mussel, Dreissena polymorpha: A Resource for Invasive Species Research.</title>
        <authorList>
            <person name="McCartney M.A."/>
            <person name="Auch B."/>
            <person name="Kono T."/>
            <person name="Mallez S."/>
            <person name="Zhang Y."/>
            <person name="Obille A."/>
            <person name="Becker A."/>
            <person name="Abrahante J.E."/>
            <person name="Garbe J."/>
            <person name="Badalamenti J.P."/>
            <person name="Herman A."/>
            <person name="Mangelson H."/>
            <person name="Liachko I."/>
            <person name="Sullivan S."/>
            <person name="Sone E.D."/>
            <person name="Koren S."/>
            <person name="Silverstein K.A.T."/>
            <person name="Beckman K.B."/>
            <person name="Gohl D.M."/>
        </authorList>
    </citation>
    <scope>NUCLEOTIDE SEQUENCE</scope>
    <source>
        <strain evidence="1">Duluth1</strain>
        <tissue evidence="1">Whole animal</tissue>
    </source>
</reference>
<gene>
    <name evidence="1" type="ORF">DPMN_039230</name>
</gene>
<dbReference type="Proteomes" id="UP000828390">
    <property type="component" value="Unassembled WGS sequence"/>
</dbReference>
<sequence length="70" mass="7656">MVPRNTWYLFHGSTLTTHCNSQLGTRQQLPVTDLCLSHSSEELLAATLCSRGTTGIAAAEMREMNNKTCG</sequence>
<comment type="caution">
    <text evidence="1">The sequence shown here is derived from an EMBL/GenBank/DDBJ whole genome shotgun (WGS) entry which is preliminary data.</text>
</comment>
<evidence type="ECO:0000313" key="1">
    <source>
        <dbReference type="EMBL" id="KAH3875951.1"/>
    </source>
</evidence>
<proteinExistence type="predicted"/>
<keyword evidence="2" id="KW-1185">Reference proteome</keyword>
<dbReference type="AlphaFoldDB" id="A0A9D4MIH9"/>
<accession>A0A9D4MIH9</accession>
<name>A0A9D4MIH9_DREPO</name>
<reference evidence="1" key="2">
    <citation type="submission" date="2020-11" db="EMBL/GenBank/DDBJ databases">
        <authorList>
            <person name="McCartney M.A."/>
            <person name="Auch B."/>
            <person name="Kono T."/>
            <person name="Mallez S."/>
            <person name="Becker A."/>
            <person name="Gohl D.M."/>
            <person name="Silverstein K.A.T."/>
            <person name="Koren S."/>
            <person name="Bechman K.B."/>
            <person name="Herman A."/>
            <person name="Abrahante J.E."/>
            <person name="Garbe J."/>
        </authorList>
    </citation>
    <scope>NUCLEOTIDE SEQUENCE</scope>
    <source>
        <strain evidence="1">Duluth1</strain>
        <tissue evidence="1">Whole animal</tissue>
    </source>
</reference>
<evidence type="ECO:0000313" key="2">
    <source>
        <dbReference type="Proteomes" id="UP000828390"/>
    </source>
</evidence>
<protein>
    <submittedName>
        <fullName evidence="1">Uncharacterized protein</fullName>
    </submittedName>
</protein>